<sequence>MPYGQRHLSEKSPLPFSQHRDQLQADIARILARLELVEAHLGLCEKHRPLVENSMQETSKEAEPDVEGGQKAELGMASSDDSCEGLSEVRFEESAWSIPVVAGLAEDVGWFDKLFAGMLIILNLGMQAAFSAVLLTDACQFHPSLSVVESARVWRTSLAHDYKYIDLANTSLVSRVCAGDGALILSTTQATLIEHINSFMGMKESDFQRPMFQPGVLLCMLCIILWSLCVYKEFRRIWLQLEAASTIPKSRSTLFRENAFVSMSWGRFSVLLTTYLARVAIACVLLVAGILWLARTTSIEELMLNAVALNAILDVDEFLFAGMTPVRVQRAVQNIKPMRIKYSRRRSQYESGVHLTSLLVLVLTSHFVLLAPLTDTMLDVKNELCGGIQTFVVSYNTDTQQTIGLATAPSRNARNLSATEFAVLVHKDSSPDAISANIRFSSDVDMFRADTSRSMKEEASMFPFCAETMVLNEGGQWHTDPVLRPLTDMLLTSAANHAGLPGKQGCEELRHLCDQPDSRLLRMMCGETCGCLDPLGIAWFRVEAQGCSSACLEIGRRSLQNHTCEDSPMDDRWRAFWTAYPTVVSLHVGQELAHTAAFPEMNQTMHAMLIAGCPALLQHPSDFITGTVWCKGHPDLLQPLAPICPQTCGCDNPTPDLASHCPPRCISDSA</sequence>
<protein>
    <submittedName>
        <fullName evidence="2">Uncharacterized protein</fullName>
    </submittedName>
</protein>
<name>A0A812K7L5_9DINO</name>
<keyword evidence="1" id="KW-1133">Transmembrane helix</keyword>
<feature type="transmembrane region" description="Helical" evidence="1">
    <location>
        <begin position="114"/>
        <end position="135"/>
    </location>
</feature>
<accession>A0A812K7L5</accession>
<keyword evidence="1" id="KW-0472">Membrane</keyword>
<comment type="caution">
    <text evidence="2">The sequence shown here is derived from an EMBL/GenBank/DDBJ whole genome shotgun (WGS) entry which is preliminary data.</text>
</comment>
<organism evidence="2 3">
    <name type="scientific">Symbiodinium natans</name>
    <dbReference type="NCBI Taxonomy" id="878477"/>
    <lineage>
        <taxon>Eukaryota</taxon>
        <taxon>Sar</taxon>
        <taxon>Alveolata</taxon>
        <taxon>Dinophyceae</taxon>
        <taxon>Suessiales</taxon>
        <taxon>Symbiodiniaceae</taxon>
        <taxon>Symbiodinium</taxon>
    </lineage>
</organism>
<dbReference type="Proteomes" id="UP000604046">
    <property type="component" value="Unassembled WGS sequence"/>
</dbReference>
<gene>
    <name evidence="2" type="ORF">SNAT2548_LOCUS8470</name>
</gene>
<feature type="transmembrane region" description="Helical" evidence="1">
    <location>
        <begin position="275"/>
        <end position="294"/>
    </location>
</feature>
<keyword evidence="1" id="KW-0812">Transmembrane</keyword>
<keyword evidence="3" id="KW-1185">Reference proteome</keyword>
<evidence type="ECO:0000313" key="2">
    <source>
        <dbReference type="EMBL" id="CAE7223806.1"/>
    </source>
</evidence>
<reference evidence="2" key="1">
    <citation type="submission" date="2021-02" db="EMBL/GenBank/DDBJ databases">
        <authorList>
            <person name="Dougan E. K."/>
            <person name="Rhodes N."/>
            <person name="Thang M."/>
            <person name="Chan C."/>
        </authorList>
    </citation>
    <scope>NUCLEOTIDE SEQUENCE</scope>
</reference>
<evidence type="ECO:0000313" key="3">
    <source>
        <dbReference type="Proteomes" id="UP000604046"/>
    </source>
</evidence>
<evidence type="ECO:0000256" key="1">
    <source>
        <dbReference type="SAM" id="Phobius"/>
    </source>
</evidence>
<dbReference type="AlphaFoldDB" id="A0A812K7L5"/>
<dbReference type="OrthoDB" id="415830at2759"/>
<dbReference type="EMBL" id="CAJNDS010000630">
    <property type="protein sequence ID" value="CAE7223806.1"/>
    <property type="molecule type" value="Genomic_DNA"/>
</dbReference>
<proteinExistence type="predicted"/>
<feature type="transmembrane region" description="Helical" evidence="1">
    <location>
        <begin position="211"/>
        <end position="231"/>
    </location>
</feature>